<evidence type="ECO:0000256" key="4">
    <source>
        <dbReference type="ARBA" id="ARBA00022807"/>
    </source>
</evidence>
<dbReference type="Proteomes" id="UP001465755">
    <property type="component" value="Unassembled WGS sequence"/>
</dbReference>
<organism evidence="7 8">
    <name type="scientific">Symbiochloris irregularis</name>
    <dbReference type="NCBI Taxonomy" id="706552"/>
    <lineage>
        <taxon>Eukaryota</taxon>
        <taxon>Viridiplantae</taxon>
        <taxon>Chlorophyta</taxon>
        <taxon>core chlorophytes</taxon>
        <taxon>Trebouxiophyceae</taxon>
        <taxon>Trebouxiales</taxon>
        <taxon>Trebouxiaceae</taxon>
        <taxon>Symbiochloris</taxon>
    </lineage>
</organism>
<evidence type="ECO:0000313" key="8">
    <source>
        <dbReference type="Proteomes" id="UP001465755"/>
    </source>
</evidence>
<feature type="region of interest" description="Disordered" evidence="5">
    <location>
        <begin position="1014"/>
        <end position="1076"/>
    </location>
</feature>
<dbReference type="GO" id="GO:0006508">
    <property type="term" value="P:proteolysis"/>
    <property type="evidence" value="ECO:0007669"/>
    <property type="project" value="UniProtKB-KW"/>
</dbReference>
<evidence type="ECO:0000256" key="1">
    <source>
        <dbReference type="ARBA" id="ARBA00005234"/>
    </source>
</evidence>
<dbReference type="Pfam" id="PF02902">
    <property type="entry name" value="Peptidase_C48"/>
    <property type="match status" value="1"/>
</dbReference>
<comment type="caution">
    <text evidence="7">The sequence shown here is derived from an EMBL/GenBank/DDBJ whole genome shotgun (WGS) entry which is preliminary data.</text>
</comment>
<evidence type="ECO:0000259" key="6">
    <source>
        <dbReference type="PROSITE" id="PS50600"/>
    </source>
</evidence>
<feature type="compositionally biased region" description="Basic and acidic residues" evidence="5">
    <location>
        <begin position="1"/>
        <end position="19"/>
    </location>
</feature>
<feature type="region of interest" description="Disordered" evidence="5">
    <location>
        <begin position="282"/>
        <end position="322"/>
    </location>
</feature>
<protein>
    <recommendedName>
        <fullName evidence="6">Ubiquitin-like protease family profile domain-containing protein</fullName>
    </recommendedName>
</protein>
<keyword evidence="4" id="KW-0788">Thiol protease</keyword>
<accession>A0AAW1PF81</accession>
<name>A0AAW1PF81_9CHLO</name>
<feature type="compositionally biased region" description="Low complexity" evidence="5">
    <location>
        <begin position="224"/>
        <end position="242"/>
    </location>
</feature>
<proteinExistence type="inferred from homology"/>
<dbReference type="Gene3D" id="1.10.443.20">
    <property type="entry name" value="Centromere DNA-binding protein complex CBF3 subunit, domain 2"/>
    <property type="match status" value="1"/>
</dbReference>
<feature type="compositionally biased region" description="Low complexity" evidence="5">
    <location>
        <begin position="43"/>
        <end position="57"/>
    </location>
</feature>
<dbReference type="PROSITE" id="PS50600">
    <property type="entry name" value="ULP_PROTEASE"/>
    <property type="match status" value="1"/>
</dbReference>
<feature type="domain" description="Ubiquitin-like protease family profile" evidence="6">
    <location>
        <begin position="1338"/>
        <end position="1513"/>
    </location>
</feature>
<evidence type="ECO:0000256" key="5">
    <source>
        <dbReference type="SAM" id="MobiDB-lite"/>
    </source>
</evidence>
<reference evidence="7 8" key="1">
    <citation type="journal article" date="2024" name="Nat. Commun.">
        <title>Phylogenomics reveals the evolutionary origins of lichenization in chlorophyte algae.</title>
        <authorList>
            <person name="Puginier C."/>
            <person name="Libourel C."/>
            <person name="Otte J."/>
            <person name="Skaloud P."/>
            <person name="Haon M."/>
            <person name="Grisel S."/>
            <person name="Petersen M."/>
            <person name="Berrin J.G."/>
            <person name="Delaux P.M."/>
            <person name="Dal Grande F."/>
            <person name="Keller J."/>
        </authorList>
    </citation>
    <scope>NUCLEOTIDE SEQUENCE [LARGE SCALE GENOMIC DNA]</scope>
    <source>
        <strain evidence="7 8">SAG 2036</strain>
    </source>
</reference>
<keyword evidence="3" id="KW-0378">Hydrolase</keyword>
<feature type="compositionally biased region" description="Acidic residues" evidence="5">
    <location>
        <begin position="1020"/>
        <end position="1031"/>
    </location>
</feature>
<feature type="region of interest" description="Disordered" evidence="5">
    <location>
        <begin position="1237"/>
        <end position="1284"/>
    </location>
</feature>
<dbReference type="GO" id="GO:0005634">
    <property type="term" value="C:nucleus"/>
    <property type="evidence" value="ECO:0007669"/>
    <property type="project" value="TreeGrafter"/>
</dbReference>
<gene>
    <name evidence="7" type="ORF">WJX73_010924</name>
</gene>
<dbReference type="EMBL" id="JALJOQ010000030">
    <property type="protein sequence ID" value="KAK9807467.1"/>
    <property type="molecule type" value="Genomic_DNA"/>
</dbReference>
<sequence>MPSHAQEARARARAERDAGGDALLDSILQGLGQQPERARSGRQASTSAGTQAAAAAARQKVRPSQTQFGGRPYSDEVVQEWLKQAAPGMLPSNVKTAMLAYMWEECPSIRQKMSPQGRKVYHVVKCHKHRKVGTNKDVGFVNLALATLAVQHAVAEWKEEQRTWEEWAAALFGRDVPDVDGAHDQLGDWLEHVYEVNKLGSFEQPNYNDLLKAHYPKSAARFSRGQAAPRRQQAQQPARQQGSAGTWMRPSGVEPEAQIADAAADGSDDAAGDVELPNLQAAANSYPQSPQGRRGRRPQPRRAEFVGLQPRSLGSDGPAEGRADDAAFVDASLPGAATDCPSAEAPQLTWASLAPGPRWQDVHTACKDAKERDTQGAYIRAGKLLADACGLDWKRLEEQNQPGVIEHHFRCRAPPTLARRVTGLVKAFAVTPPNTIRANFPKAMKLISYVKLHTPGNKLPLASAAALLDLVALCEHGVDPETAAALEEGIEEELTPEGQLERDAQQQAPRLKAMSSGLFKQFCNAAAWVQLIQENLLWGMNVNMCITRTSVIALERKIRTACENQRKAEEYEDAARGEVPEVTEAERVKMADRFATVPTHNQGTGLRNGAMMAQQWTMGSRGEDSRRRLDNQLRYREYSSCRDTCDAPWGMESAQPMYAMAFIKVAGKTHDGDVKTLQAAYDHGNGLICPVAWSAAYKVHQWHIWGAENEAHRLHLLKDGQLNKPGWYERYFFCQQSDPHKGIGEDRHGDIFSEAFKQAGLIKCGIVTHLPRKDLSQHLRMAGCFVPDIAAFMAWDHSTKVDCYLVWPGPRELKAAAGRLNYMVERTQLDPTTMPEFEPMTREIFSGLDEDAVRVQELHEEEALPIHHRDVAALYVATAWICLFRKSYFQNLPVWSSRWPELQIFNLPCLQQWKDNGTWDRWIRVQTEYCACISRANRAEMAPQYQPSTTHLSNGFLERIARIQQGKTTELYNPDDPSDFSFANSAPMQVLRKHLGESLPTAFLRRGFLPLPGRRRLSADDEGAEEEEDVMAQDAQAATLPSPLPSPLQSPSQASPLQGSGRHNRKSGQSSSANLKGIEGMRIEMANLTKAMLAMRQDLHTYGAGAEGLLALYKDCHVGFLLHNRTRSWSLMLLERAQEQKQLKWRENDASIKTHVKKLKEIYYEIWRRISLLGDAGLDYEAALGEVLADMGCDSKGPKSLHAVWKDITATPNRVQNSSPTADHCGQAAAALLASAGSQPGEEPMPTRSSPDVQPAAVQPGPSSHREHGDSLDPATSAGVTLDDDNNIEVGRECSWDEAHPVACTAWTTLEPSEAAATQALMRRKPDDMVYDPACLPEWFTLDQMKRLTIRTAWLNDECMAAACGLLLGRNKQRRADSGAKALLCHFFSSWFMSKFYLDAYKQGKKRMRNEPHCFLDLDRLFTFNHINDDHWTCLMVDLQHKEFVYFDSKGGKRQDIVDAAKAWLAAEWAERHGRDNASEGYATSWPTWWVVDKVQKNNWDCGLWAIHFAETASRGARPSLSEAGMSNYRKKLLAAIAAGHMESLWQPSN</sequence>
<dbReference type="PANTHER" id="PTHR12606">
    <property type="entry name" value="SENTRIN/SUMO-SPECIFIC PROTEASE"/>
    <property type="match status" value="1"/>
</dbReference>
<evidence type="ECO:0000256" key="3">
    <source>
        <dbReference type="ARBA" id="ARBA00022801"/>
    </source>
</evidence>
<dbReference type="Gene3D" id="3.40.395.10">
    <property type="entry name" value="Adenoviral Proteinase, Chain A"/>
    <property type="match status" value="1"/>
</dbReference>
<keyword evidence="8" id="KW-1185">Reference proteome</keyword>
<evidence type="ECO:0000313" key="7">
    <source>
        <dbReference type="EMBL" id="KAK9807467.1"/>
    </source>
</evidence>
<feature type="compositionally biased region" description="Low complexity" evidence="5">
    <location>
        <begin position="1049"/>
        <end position="1060"/>
    </location>
</feature>
<dbReference type="InterPro" id="IPR038279">
    <property type="entry name" value="Ndc10_dom2_sf"/>
</dbReference>
<keyword evidence="2" id="KW-0645">Protease</keyword>
<dbReference type="SUPFAM" id="SSF54001">
    <property type="entry name" value="Cysteine proteinases"/>
    <property type="match status" value="1"/>
</dbReference>
<dbReference type="GO" id="GO:0003677">
    <property type="term" value="F:DNA binding"/>
    <property type="evidence" value="ECO:0007669"/>
    <property type="project" value="InterPro"/>
</dbReference>
<dbReference type="GO" id="GO:0016929">
    <property type="term" value="F:deSUMOylase activity"/>
    <property type="evidence" value="ECO:0007669"/>
    <property type="project" value="TreeGrafter"/>
</dbReference>
<evidence type="ECO:0000256" key="2">
    <source>
        <dbReference type="ARBA" id="ARBA00022670"/>
    </source>
</evidence>
<dbReference type="PANTHER" id="PTHR12606:SF1">
    <property type="entry name" value="UBIQUITIN-LIKE-SPECIFIC PROTEASE 1A"/>
    <property type="match status" value="1"/>
</dbReference>
<comment type="similarity">
    <text evidence="1">Belongs to the peptidase C48 family.</text>
</comment>
<feature type="region of interest" description="Disordered" evidence="5">
    <location>
        <begin position="1"/>
        <end position="72"/>
    </location>
</feature>
<dbReference type="GO" id="GO:0016926">
    <property type="term" value="P:protein desumoylation"/>
    <property type="evidence" value="ECO:0007669"/>
    <property type="project" value="TreeGrafter"/>
</dbReference>
<dbReference type="InterPro" id="IPR003653">
    <property type="entry name" value="Peptidase_C48_C"/>
</dbReference>
<dbReference type="InterPro" id="IPR038765">
    <property type="entry name" value="Papain-like_cys_pep_sf"/>
</dbReference>
<feature type="region of interest" description="Disordered" evidence="5">
    <location>
        <begin position="220"/>
        <end position="251"/>
    </location>
</feature>